<evidence type="ECO:0000256" key="4">
    <source>
        <dbReference type="ARBA" id="ARBA00022692"/>
    </source>
</evidence>
<sequence>MVTHFKKLMHGTLPSLVNSSLDTLGGALNDSLSSVNKLKDSGESLVNSTLGLVRGLLSRRRRGLLGDVLDVDGVLPEKEKDGGKPGLLGNLLDGVLPEKEKDGGKRKDGERPAPEELCESARRRKYLYWRIAETPTETLIQSGHQFLDMVQECSFAGVSCLGYNWTQFWNHLYGNCFVFNTAMIGSNRERNNISYTSSIPGPSDGLLLRLRIEGEEYLGNFSTVSGVRVHISDRHEMPFPGDKGFSVSPGFETSVGMRKVFIHREDPFGNNSCISDVGKPVVRPDYYMENFGVNYSTIACRSSCVANLQKTMYGCVESAYAITDELRKIVCNALNTTVSNLLSLRIFFEEHNYETIEQRKSYELIDFLSDIGGQMGMFVGLSVLTCAELIELLALIIMHLFNRDHKRGAVGADTVTPVIELKKKPLVRLPRVE</sequence>
<evidence type="ECO:0000256" key="2">
    <source>
        <dbReference type="ARBA" id="ARBA00022448"/>
    </source>
</evidence>
<feature type="transmembrane region" description="Helical" evidence="14">
    <location>
        <begin position="375"/>
        <end position="397"/>
    </location>
</feature>
<keyword evidence="6" id="KW-0915">Sodium</keyword>
<reference evidence="15 16" key="1">
    <citation type="journal article" date="2007" name="Science">
        <title>Sea anemone genome reveals ancestral eumetazoan gene repertoire and genomic organization.</title>
        <authorList>
            <person name="Putnam N.H."/>
            <person name="Srivastava M."/>
            <person name="Hellsten U."/>
            <person name="Dirks B."/>
            <person name="Chapman J."/>
            <person name="Salamov A."/>
            <person name="Terry A."/>
            <person name="Shapiro H."/>
            <person name="Lindquist E."/>
            <person name="Kapitonov V.V."/>
            <person name="Jurka J."/>
            <person name="Genikhovich G."/>
            <person name="Grigoriev I.V."/>
            <person name="Lucas S.M."/>
            <person name="Steele R.E."/>
            <person name="Finnerty J.R."/>
            <person name="Technau U."/>
            <person name="Martindale M.Q."/>
            <person name="Rokhsar D.S."/>
        </authorList>
    </citation>
    <scope>NUCLEOTIDE SEQUENCE [LARGE SCALE GENOMIC DNA]</scope>
    <source>
        <strain evidence="16">CH2 X CH6</strain>
    </source>
</reference>
<dbReference type="PRINTS" id="PR01078">
    <property type="entry name" value="AMINACHANNEL"/>
</dbReference>
<evidence type="ECO:0000256" key="1">
    <source>
        <dbReference type="ARBA" id="ARBA00004141"/>
    </source>
</evidence>
<dbReference type="GO" id="GO:0015280">
    <property type="term" value="F:ligand-gated sodium channel activity"/>
    <property type="evidence" value="ECO:0000318"/>
    <property type="project" value="GO_Central"/>
</dbReference>
<keyword evidence="7 12" id="KW-0406">Ion transport</keyword>
<dbReference type="InterPro" id="IPR001873">
    <property type="entry name" value="ENaC"/>
</dbReference>
<keyword evidence="5 14" id="KW-1133">Transmembrane helix</keyword>
<organism evidence="15 16">
    <name type="scientific">Nematostella vectensis</name>
    <name type="common">Starlet sea anemone</name>
    <dbReference type="NCBI Taxonomy" id="45351"/>
    <lineage>
        <taxon>Eukaryota</taxon>
        <taxon>Metazoa</taxon>
        <taxon>Cnidaria</taxon>
        <taxon>Anthozoa</taxon>
        <taxon>Hexacorallia</taxon>
        <taxon>Actiniaria</taxon>
        <taxon>Edwardsiidae</taxon>
        <taxon>Nematostella</taxon>
    </lineage>
</organism>
<dbReference type="Proteomes" id="UP000001593">
    <property type="component" value="Unassembled WGS sequence"/>
</dbReference>
<evidence type="ECO:0000256" key="10">
    <source>
        <dbReference type="ARBA" id="ARBA00023201"/>
    </source>
</evidence>
<evidence type="ECO:0000256" key="11">
    <source>
        <dbReference type="ARBA" id="ARBA00023303"/>
    </source>
</evidence>
<keyword evidence="10 12" id="KW-0739">Sodium transport</keyword>
<evidence type="ECO:0000313" key="16">
    <source>
        <dbReference type="Proteomes" id="UP000001593"/>
    </source>
</evidence>
<dbReference type="Pfam" id="PF00858">
    <property type="entry name" value="ASC"/>
    <property type="match status" value="2"/>
</dbReference>
<proteinExistence type="inferred from homology"/>
<dbReference type="InParanoid" id="A7SF65"/>
<evidence type="ECO:0000256" key="14">
    <source>
        <dbReference type="SAM" id="Phobius"/>
    </source>
</evidence>
<evidence type="ECO:0000256" key="7">
    <source>
        <dbReference type="ARBA" id="ARBA00023065"/>
    </source>
</evidence>
<dbReference type="PhylomeDB" id="A7SF65"/>
<dbReference type="AlphaFoldDB" id="A7SF65"/>
<keyword evidence="16" id="KW-1185">Reference proteome</keyword>
<keyword evidence="8 14" id="KW-0472">Membrane</keyword>
<keyword evidence="4 12" id="KW-0812">Transmembrane</keyword>
<dbReference type="PANTHER" id="PTHR11690:SF248">
    <property type="entry name" value="PICKPOCKET 17, ISOFORM A"/>
    <property type="match status" value="1"/>
</dbReference>
<dbReference type="EMBL" id="DS469642">
    <property type="protein sequence ID" value="EDO37653.1"/>
    <property type="molecule type" value="Genomic_DNA"/>
</dbReference>
<dbReference type="PANTHER" id="PTHR11690">
    <property type="entry name" value="AMILORIDE-SENSITIVE SODIUM CHANNEL-RELATED"/>
    <property type="match status" value="1"/>
</dbReference>
<dbReference type="HOGENOM" id="CLU_633577_0_0_1"/>
<dbReference type="FunFam" id="1.10.287.770:FF:000001">
    <property type="entry name" value="Acid-sensing ion channel subunit 1"/>
    <property type="match status" value="1"/>
</dbReference>
<evidence type="ECO:0000256" key="3">
    <source>
        <dbReference type="ARBA" id="ARBA00022461"/>
    </source>
</evidence>
<name>A7SF65_NEMVE</name>
<feature type="region of interest" description="Disordered" evidence="13">
    <location>
        <begin position="80"/>
        <end position="116"/>
    </location>
</feature>
<dbReference type="GO" id="GO:0035725">
    <property type="term" value="P:sodium ion transmembrane transport"/>
    <property type="evidence" value="ECO:0000318"/>
    <property type="project" value="GO_Central"/>
</dbReference>
<comment type="subcellular location">
    <subcellularLocation>
        <location evidence="1">Membrane</location>
        <topology evidence="1">Multi-pass membrane protein</topology>
    </subcellularLocation>
</comment>
<dbReference type="Gene3D" id="2.60.470.10">
    <property type="entry name" value="Acid-sensing ion channels like domains"/>
    <property type="match status" value="1"/>
</dbReference>
<evidence type="ECO:0000256" key="13">
    <source>
        <dbReference type="SAM" id="MobiDB-lite"/>
    </source>
</evidence>
<protein>
    <submittedName>
        <fullName evidence="15">Uncharacterized protein</fullName>
    </submittedName>
</protein>
<keyword evidence="11 12" id="KW-0407">Ion channel</keyword>
<feature type="compositionally biased region" description="Basic and acidic residues" evidence="13">
    <location>
        <begin position="96"/>
        <end position="114"/>
    </location>
</feature>
<evidence type="ECO:0000256" key="8">
    <source>
        <dbReference type="ARBA" id="ARBA00023136"/>
    </source>
</evidence>
<evidence type="ECO:0000256" key="9">
    <source>
        <dbReference type="ARBA" id="ARBA00023180"/>
    </source>
</evidence>
<gene>
    <name evidence="15" type="ORF">NEMVEDRAFT_v1g211334</name>
</gene>
<comment type="similarity">
    <text evidence="12">Belongs to the amiloride-sensitive sodium channel (TC 1.A.6) family.</text>
</comment>
<keyword evidence="3 12" id="KW-0894">Sodium channel</keyword>
<keyword evidence="9" id="KW-0325">Glycoprotein</keyword>
<dbReference type="GO" id="GO:0005886">
    <property type="term" value="C:plasma membrane"/>
    <property type="evidence" value="ECO:0000318"/>
    <property type="project" value="GO_Central"/>
</dbReference>
<accession>A7SF65</accession>
<keyword evidence="2 12" id="KW-0813">Transport</keyword>
<evidence type="ECO:0000256" key="12">
    <source>
        <dbReference type="RuleBase" id="RU000679"/>
    </source>
</evidence>
<dbReference type="eggNOG" id="KOG4294">
    <property type="taxonomic scope" value="Eukaryota"/>
</dbReference>
<evidence type="ECO:0000256" key="5">
    <source>
        <dbReference type="ARBA" id="ARBA00022989"/>
    </source>
</evidence>
<evidence type="ECO:0000256" key="6">
    <source>
        <dbReference type="ARBA" id="ARBA00023053"/>
    </source>
</evidence>
<evidence type="ECO:0000313" key="15">
    <source>
        <dbReference type="EMBL" id="EDO37653.1"/>
    </source>
</evidence>